<keyword evidence="4" id="KW-0456">Lyase</keyword>
<reference evidence="4" key="1">
    <citation type="submission" date="2019-11" db="EMBL/GenBank/DDBJ databases">
        <authorList>
            <person name="Feng L."/>
        </authorList>
    </citation>
    <scope>NUCLEOTIDE SEQUENCE</scope>
    <source>
        <strain evidence="4">BlongumLFYP82</strain>
    </source>
</reference>
<organism evidence="4">
    <name type="scientific">Bifidobacterium longum</name>
    <dbReference type="NCBI Taxonomy" id="216816"/>
    <lineage>
        <taxon>Bacteria</taxon>
        <taxon>Bacillati</taxon>
        <taxon>Actinomycetota</taxon>
        <taxon>Actinomycetes</taxon>
        <taxon>Bifidobacteriales</taxon>
        <taxon>Bifidobacteriaceae</taxon>
        <taxon>Bifidobacterium</taxon>
    </lineage>
</organism>
<protein>
    <submittedName>
        <fullName evidence="4">Methionine gamma-lyase</fullName>
        <ecNumber evidence="4">4.4.1.11</ecNumber>
    </submittedName>
</protein>
<dbReference type="InterPro" id="IPR015424">
    <property type="entry name" value="PyrdxlP-dep_Trfase"/>
</dbReference>
<dbReference type="InterPro" id="IPR015422">
    <property type="entry name" value="PyrdxlP-dep_Trfase_small"/>
</dbReference>
<sequence>MLSFGLDTDHDGHNRFVSKLNVITSAVSLGHDESLIVFLGEDDERQYLYPPEFHRGFFRLAVGLEDTDDLIRDIDHALVEAGFEV</sequence>
<dbReference type="GO" id="GO:0019346">
    <property type="term" value="P:transsulfuration"/>
    <property type="evidence" value="ECO:0007669"/>
    <property type="project" value="InterPro"/>
</dbReference>
<evidence type="ECO:0000256" key="2">
    <source>
        <dbReference type="ARBA" id="ARBA00022898"/>
    </source>
</evidence>
<keyword evidence="2 3" id="KW-0663">Pyridoxal phosphate</keyword>
<dbReference type="Gene3D" id="3.90.1150.10">
    <property type="entry name" value="Aspartate Aminotransferase, domain 1"/>
    <property type="match status" value="1"/>
</dbReference>
<dbReference type="EMBL" id="CACRSV010000012">
    <property type="protein sequence ID" value="VYS87371.1"/>
    <property type="molecule type" value="Genomic_DNA"/>
</dbReference>
<dbReference type="InterPro" id="IPR000277">
    <property type="entry name" value="Cys/Met-Metab_PyrdxlP-dep_enz"/>
</dbReference>
<evidence type="ECO:0000256" key="3">
    <source>
        <dbReference type="RuleBase" id="RU362118"/>
    </source>
</evidence>
<dbReference type="GO" id="GO:0018826">
    <property type="term" value="F:methionine gamma-lyase activity"/>
    <property type="evidence" value="ECO:0007669"/>
    <property type="project" value="UniProtKB-EC"/>
</dbReference>
<comment type="similarity">
    <text evidence="3">Belongs to the trans-sulfuration enzymes family.</text>
</comment>
<dbReference type="EC" id="4.4.1.11" evidence="4"/>
<accession>A0A6N2S565</accession>
<dbReference type="GO" id="GO:0030170">
    <property type="term" value="F:pyridoxal phosphate binding"/>
    <property type="evidence" value="ECO:0007669"/>
    <property type="project" value="InterPro"/>
</dbReference>
<name>A0A6N2S565_BIFLN</name>
<evidence type="ECO:0000256" key="1">
    <source>
        <dbReference type="ARBA" id="ARBA00001933"/>
    </source>
</evidence>
<proteinExistence type="inferred from homology"/>
<comment type="cofactor">
    <cofactor evidence="1 3">
        <name>pyridoxal 5'-phosphate</name>
        <dbReference type="ChEBI" id="CHEBI:597326"/>
    </cofactor>
</comment>
<evidence type="ECO:0000313" key="4">
    <source>
        <dbReference type="EMBL" id="VYS87371.1"/>
    </source>
</evidence>
<gene>
    <name evidence="4" type="primary">mdeA_1</name>
    <name evidence="4" type="ORF">BLLFYP82_00135</name>
</gene>
<dbReference type="SUPFAM" id="SSF53383">
    <property type="entry name" value="PLP-dependent transferases"/>
    <property type="match status" value="1"/>
</dbReference>
<dbReference type="Pfam" id="PF01053">
    <property type="entry name" value="Cys_Met_Meta_PP"/>
    <property type="match status" value="1"/>
</dbReference>
<dbReference type="AlphaFoldDB" id="A0A6N2S565"/>